<sequence length="105" mass="11791">MKDPALLQSQQLMSAKCLTMNLYMLGATETILLGVILHSICRDAIHLDRARNRNLLDIRFGILQLNGGVIWICMPSRCALDGFEMKNADIRADLLAVAWSLTYIQ</sequence>
<name>A0ABR2UD69_9ROSI</name>
<gene>
    <name evidence="2" type="ORF">V6N11_053497</name>
</gene>
<keyword evidence="1" id="KW-0472">Membrane</keyword>
<keyword evidence="1" id="KW-0812">Transmembrane</keyword>
<organism evidence="2 3">
    <name type="scientific">Hibiscus sabdariffa</name>
    <name type="common">roselle</name>
    <dbReference type="NCBI Taxonomy" id="183260"/>
    <lineage>
        <taxon>Eukaryota</taxon>
        <taxon>Viridiplantae</taxon>
        <taxon>Streptophyta</taxon>
        <taxon>Embryophyta</taxon>
        <taxon>Tracheophyta</taxon>
        <taxon>Spermatophyta</taxon>
        <taxon>Magnoliopsida</taxon>
        <taxon>eudicotyledons</taxon>
        <taxon>Gunneridae</taxon>
        <taxon>Pentapetalae</taxon>
        <taxon>rosids</taxon>
        <taxon>malvids</taxon>
        <taxon>Malvales</taxon>
        <taxon>Malvaceae</taxon>
        <taxon>Malvoideae</taxon>
        <taxon>Hibiscus</taxon>
    </lineage>
</organism>
<feature type="transmembrane region" description="Helical" evidence="1">
    <location>
        <begin position="20"/>
        <end position="41"/>
    </location>
</feature>
<keyword evidence="3" id="KW-1185">Reference proteome</keyword>
<comment type="caution">
    <text evidence="2">The sequence shown here is derived from an EMBL/GenBank/DDBJ whole genome shotgun (WGS) entry which is preliminary data.</text>
</comment>
<accession>A0ABR2UD69</accession>
<evidence type="ECO:0000256" key="1">
    <source>
        <dbReference type="SAM" id="Phobius"/>
    </source>
</evidence>
<proteinExistence type="predicted"/>
<evidence type="ECO:0000313" key="2">
    <source>
        <dbReference type="EMBL" id="KAK9047658.1"/>
    </source>
</evidence>
<evidence type="ECO:0000313" key="3">
    <source>
        <dbReference type="Proteomes" id="UP001396334"/>
    </source>
</evidence>
<protein>
    <submittedName>
        <fullName evidence="2">Uncharacterized protein</fullName>
    </submittedName>
</protein>
<reference evidence="2 3" key="1">
    <citation type="journal article" date="2024" name="G3 (Bethesda)">
        <title>Genome assembly of Hibiscus sabdariffa L. provides insights into metabolisms of medicinal natural products.</title>
        <authorList>
            <person name="Kim T."/>
        </authorList>
    </citation>
    <scope>NUCLEOTIDE SEQUENCE [LARGE SCALE GENOMIC DNA]</scope>
    <source>
        <strain evidence="2">TK-2024</strain>
        <tissue evidence="2">Old leaves</tissue>
    </source>
</reference>
<dbReference type="Proteomes" id="UP001396334">
    <property type="component" value="Unassembled WGS sequence"/>
</dbReference>
<dbReference type="EMBL" id="JBBPBN010000001">
    <property type="protein sequence ID" value="KAK9047658.1"/>
    <property type="molecule type" value="Genomic_DNA"/>
</dbReference>
<keyword evidence="1" id="KW-1133">Transmembrane helix</keyword>